<sequence>MDLQKRSPAPSAAAPPRLRASDADRDRAAEILTEGLATGRLDPQEHTERLDGVYRAKTLAEIEPYVADLPAPGAKPPGPGPAPDGPAPGAVPEAAGRTLYAVLGDTARRGRWRPARRTHAYALFGDVVVDLSEAEFEHRQILVRGVALFGEVRVRVPENVSLRGHGTAVLGTFDVDTLESAERDAPVVFVSGMAVCGSVTARPKRGKRIRDLRARLRRRLEG</sequence>
<feature type="compositionally biased region" description="Pro residues" evidence="1">
    <location>
        <begin position="73"/>
        <end position="86"/>
    </location>
</feature>
<feature type="compositionally biased region" description="Low complexity" evidence="1">
    <location>
        <begin position="1"/>
        <end position="18"/>
    </location>
</feature>
<dbReference type="EMBL" id="BNBT01000097">
    <property type="protein sequence ID" value="GHE77249.1"/>
    <property type="molecule type" value="Genomic_DNA"/>
</dbReference>
<dbReference type="Pfam" id="PF08044">
    <property type="entry name" value="DUF1707"/>
    <property type="match status" value="1"/>
</dbReference>
<gene>
    <name evidence="3" type="ORF">GCM10018785_51850</name>
</gene>
<proteinExistence type="predicted"/>
<reference evidence="3" key="1">
    <citation type="journal article" date="2014" name="Int. J. Syst. Evol. Microbiol.">
        <title>Complete genome sequence of Corynebacterium casei LMG S-19264T (=DSM 44701T), isolated from a smear-ripened cheese.</title>
        <authorList>
            <consortium name="US DOE Joint Genome Institute (JGI-PGF)"/>
            <person name="Walter F."/>
            <person name="Albersmeier A."/>
            <person name="Kalinowski J."/>
            <person name="Ruckert C."/>
        </authorList>
    </citation>
    <scope>NUCLEOTIDE SEQUENCE</scope>
    <source>
        <strain evidence="3">JCM 4784</strain>
    </source>
</reference>
<dbReference type="PANTHER" id="PTHR40763">
    <property type="entry name" value="MEMBRANE PROTEIN-RELATED"/>
    <property type="match status" value="1"/>
</dbReference>
<name>A0A919DSW6_9ACTN</name>
<feature type="domain" description="DUF1707" evidence="2">
    <location>
        <begin position="18"/>
        <end position="70"/>
    </location>
</feature>
<feature type="region of interest" description="Disordered" evidence="1">
    <location>
        <begin position="68"/>
        <end position="92"/>
    </location>
</feature>
<keyword evidence="4" id="KW-1185">Reference proteome</keyword>
<reference evidence="3" key="2">
    <citation type="submission" date="2020-09" db="EMBL/GenBank/DDBJ databases">
        <authorList>
            <person name="Sun Q."/>
            <person name="Ohkuma M."/>
        </authorList>
    </citation>
    <scope>NUCLEOTIDE SEQUENCE</scope>
    <source>
        <strain evidence="3">JCM 4784</strain>
    </source>
</reference>
<dbReference type="AlphaFoldDB" id="A0A919DSW6"/>
<dbReference type="RefSeq" id="WP_190138457.1">
    <property type="nucleotide sequence ID" value="NZ_BNBT01000097.1"/>
</dbReference>
<protein>
    <recommendedName>
        <fullName evidence="2">DUF1707 domain-containing protein</fullName>
    </recommendedName>
</protein>
<evidence type="ECO:0000313" key="4">
    <source>
        <dbReference type="Proteomes" id="UP000608024"/>
    </source>
</evidence>
<organism evidence="3 4">
    <name type="scientific">Streptomyces longispororuber</name>
    <dbReference type="NCBI Taxonomy" id="68230"/>
    <lineage>
        <taxon>Bacteria</taxon>
        <taxon>Bacillati</taxon>
        <taxon>Actinomycetota</taxon>
        <taxon>Actinomycetes</taxon>
        <taxon>Kitasatosporales</taxon>
        <taxon>Streptomycetaceae</taxon>
        <taxon>Streptomyces</taxon>
    </lineage>
</organism>
<dbReference type="PANTHER" id="PTHR40763:SF4">
    <property type="entry name" value="DUF1707 DOMAIN-CONTAINING PROTEIN"/>
    <property type="match status" value="1"/>
</dbReference>
<feature type="region of interest" description="Disordered" evidence="1">
    <location>
        <begin position="1"/>
        <end position="27"/>
    </location>
</feature>
<evidence type="ECO:0000259" key="2">
    <source>
        <dbReference type="Pfam" id="PF08044"/>
    </source>
</evidence>
<dbReference type="Proteomes" id="UP000608024">
    <property type="component" value="Unassembled WGS sequence"/>
</dbReference>
<dbReference type="InterPro" id="IPR012551">
    <property type="entry name" value="DUF1707_SHOCT-like"/>
</dbReference>
<evidence type="ECO:0000313" key="3">
    <source>
        <dbReference type="EMBL" id="GHE77249.1"/>
    </source>
</evidence>
<evidence type="ECO:0000256" key="1">
    <source>
        <dbReference type="SAM" id="MobiDB-lite"/>
    </source>
</evidence>
<accession>A0A919DSW6</accession>
<comment type="caution">
    <text evidence="3">The sequence shown here is derived from an EMBL/GenBank/DDBJ whole genome shotgun (WGS) entry which is preliminary data.</text>
</comment>